<evidence type="ECO:0000313" key="2">
    <source>
        <dbReference type="EMBL" id="KAH8018736.1"/>
    </source>
</evidence>
<gene>
    <name evidence="2" type="ORF">HPB51_011368</name>
</gene>
<dbReference type="EMBL" id="JABSTU010000010">
    <property type="protein sequence ID" value="KAH8018736.1"/>
    <property type="molecule type" value="Genomic_DNA"/>
</dbReference>
<evidence type="ECO:0000256" key="1">
    <source>
        <dbReference type="SAM" id="MobiDB-lite"/>
    </source>
</evidence>
<evidence type="ECO:0000313" key="3">
    <source>
        <dbReference type="Proteomes" id="UP000821866"/>
    </source>
</evidence>
<proteinExistence type="predicted"/>
<name>A0A9J6D9M6_RHIMP</name>
<reference evidence="2" key="1">
    <citation type="journal article" date="2020" name="Cell">
        <title>Large-Scale Comparative Analyses of Tick Genomes Elucidate Their Genetic Diversity and Vector Capacities.</title>
        <authorList>
            <consortium name="Tick Genome and Microbiome Consortium (TIGMIC)"/>
            <person name="Jia N."/>
            <person name="Wang J."/>
            <person name="Shi W."/>
            <person name="Du L."/>
            <person name="Sun Y."/>
            <person name="Zhan W."/>
            <person name="Jiang J.F."/>
            <person name="Wang Q."/>
            <person name="Zhang B."/>
            <person name="Ji P."/>
            <person name="Bell-Sakyi L."/>
            <person name="Cui X.M."/>
            <person name="Yuan T.T."/>
            <person name="Jiang B.G."/>
            <person name="Yang W.F."/>
            <person name="Lam T.T."/>
            <person name="Chang Q.C."/>
            <person name="Ding S.J."/>
            <person name="Wang X.J."/>
            <person name="Zhu J.G."/>
            <person name="Ruan X.D."/>
            <person name="Zhao L."/>
            <person name="Wei J.T."/>
            <person name="Ye R.Z."/>
            <person name="Que T.C."/>
            <person name="Du C.H."/>
            <person name="Zhou Y.H."/>
            <person name="Cheng J.X."/>
            <person name="Dai P.F."/>
            <person name="Guo W.B."/>
            <person name="Han X.H."/>
            <person name="Huang E.J."/>
            <person name="Li L.F."/>
            <person name="Wei W."/>
            <person name="Gao Y.C."/>
            <person name="Liu J.Z."/>
            <person name="Shao H.Z."/>
            <person name="Wang X."/>
            <person name="Wang C.C."/>
            <person name="Yang T.C."/>
            <person name="Huo Q.B."/>
            <person name="Li W."/>
            <person name="Chen H.Y."/>
            <person name="Chen S.E."/>
            <person name="Zhou L.G."/>
            <person name="Ni X.B."/>
            <person name="Tian J.H."/>
            <person name="Sheng Y."/>
            <person name="Liu T."/>
            <person name="Pan Y.S."/>
            <person name="Xia L.Y."/>
            <person name="Li J."/>
            <person name="Zhao F."/>
            <person name="Cao W.C."/>
        </authorList>
    </citation>
    <scope>NUCLEOTIDE SEQUENCE</scope>
    <source>
        <strain evidence="2">Rmic-2018</strain>
    </source>
</reference>
<feature type="region of interest" description="Disordered" evidence="1">
    <location>
        <begin position="23"/>
        <end position="77"/>
    </location>
</feature>
<reference evidence="2" key="2">
    <citation type="submission" date="2021-09" db="EMBL/GenBank/DDBJ databases">
        <authorList>
            <person name="Jia N."/>
            <person name="Wang J."/>
            <person name="Shi W."/>
            <person name="Du L."/>
            <person name="Sun Y."/>
            <person name="Zhan W."/>
            <person name="Jiang J."/>
            <person name="Wang Q."/>
            <person name="Zhang B."/>
            <person name="Ji P."/>
            <person name="Sakyi L.B."/>
            <person name="Cui X."/>
            <person name="Yuan T."/>
            <person name="Jiang B."/>
            <person name="Yang W."/>
            <person name="Lam T.T.-Y."/>
            <person name="Chang Q."/>
            <person name="Ding S."/>
            <person name="Wang X."/>
            <person name="Zhu J."/>
            <person name="Ruan X."/>
            <person name="Zhao L."/>
            <person name="Wei J."/>
            <person name="Que T."/>
            <person name="Du C."/>
            <person name="Cheng J."/>
            <person name="Dai P."/>
            <person name="Han X."/>
            <person name="Huang E."/>
            <person name="Gao Y."/>
            <person name="Liu J."/>
            <person name="Shao H."/>
            <person name="Ye R."/>
            <person name="Li L."/>
            <person name="Wei W."/>
            <person name="Wang X."/>
            <person name="Wang C."/>
            <person name="Huo Q."/>
            <person name="Li W."/>
            <person name="Guo W."/>
            <person name="Chen H."/>
            <person name="Chen S."/>
            <person name="Zhou L."/>
            <person name="Zhou L."/>
            <person name="Ni X."/>
            <person name="Tian J."/>
            <person name="Zhou Y."/>
            <person name="Sheng Y."/>
            <person name="Liu T."/>
            <person name="Pan Y."/>
            <person name="Xia L."/>
            <person name="Li J."/>
            <person name="Zhao F."/>
            <person name="Cao W."/>
        </authorList>
    </citation>
    <scope>NUCLEOTIDE SEQUENCE</scope>
    <source>
        <strain evidence="2">Rmic-2018</strain>
        <tissue evidence="2">Larvae</tissue>
    </source>
</reference>
<comment type="caution">
    <text evidence="2">The sequence shown here is derived from an EMBL/GenBank/DDBJ whole genome shotgun (WGS) entry which is preliminary data.</text>
</comment>
<accession>A0A9J6D9M6</accession>
<protein>
    <submittedName>
        <fullName evidence="2">Uncharacterized protein</fullName>
    </submittedName>
</protein>
<feature type="compositionally biased region" description="Polar residues" evidence="1">
    <location>
        <begin position="25"/>
        <end position="53"/>
    </location>
</feature>
<organism evidence="2 3">
    <name type="scientific">Rhipicephalus microplus</name>
    <name type="common">Cattle tick</name>
    <name type="synonym">Boophilus microplus</name>
    <dbReference type="NCBI Taxonomy" id="6941"/>
    <lineage>
        <taxon>Eukaryota</taxon>
        <taxon>Metazoa</taxon>
        <taxon>Ecdysozoa</taxon>
        <taxon>Arthropoda</taxon>
        <taxon>Chelicerata</taxon>
        <taxon>Arachnida</taxon>
        <taxon>Acari</taxon>
        <taxon>Parasitiformes</taxon>
        <taxon>Ixodida</taxon>
        <taxon>Ixodoidea</taxon>
        <taxon>Ixodidae</taxon>
        <taxon>Rhipicephalinae</taxon>
        <taxon>Rhipicephalus</taxon>
        <taxon>Boophilus</taxon>
    </lineage>
</organism>
<keyword evidence="3" id="KW-1185">Reference proteome</keyword>
<sequence length="208" mass="22511">MIGTSSCDASKHIAPVGRRAIQTGCDATNTKPKSAGTRLQTTLWEQPMQTISSERNRTPGRTGDGPDRSNGGPFPHDIQVTLRQRRRPAGFPSASQTALPLAAAARLSPRAMRLVKQARLSLACRSSAIRRPCQQTSNNSNFLIHDALPVQALRESDQSPCQQLAHLVEPAGQIPDSSTPLCSDRARESIVLLSVKQNASSRLHYRGS</sequence>
<dbReference type="Proteomes" id="UP000821866">
    <property type="component" value="Chromosome 8"/>
</dbReference>
<dbReference type="AlphaFoldDB" id="A0A9J6D9M6"/>